<keyword evidence="2" id="KW-1185">Reference proteome</keyword>
<comment type="caution">
    <text evidence="1">The sequence shown here is derived from an EMBL/GenBank/DDBJ whole genome shotgun (WGS) entry which is preliminary data.</text>
</comment>
<protein>
    <submittedName>
        <fullName evidence="1">Uncharacterized protein</fullName>
    </submittedName>
</protein>
<dbReference type="AlphaFoldDB" id="A0A8H7W844"/>
<evidence type="ECO:0000313" key="2">
    <source>
        <dbReference type="Proteomes" id="UP000664132"/>
    </source>
</evidence>
<dbReference type="Proteomes" id="UP000664132">
    <property type="component" value="Unassembled WGS sequence"/>
</dbReference>
<dbReference type="OrthoDB" id="3257981at2759"/>
<dbReference type="EMBL" id="JAFJYH010000207">
    <property type="protein sequence ID" value="KAG4415813.1"/>
    <property type="molecule type" value="Genomic_DNA"/>
</dbReference>
<proteinExistence type="predicted"/>
<accession>A0A8H7W844</accession>
<reference evidence="1" key="1">
    <citation type="submission" date="2021-02" db="EMBL/GenBank/DDBJ databases">
        <title>Genome sequence Cadophora malorum strain M34.</title>
        <authorList>
            <person name="Stefanovic E."/>
            <person name="Vu D."/>
            <person name="Scully C."/>
            <person name="Dijksterhuis J."/>
            <person name="Roader J."/>
            <person name="Houbraken J."/>
        </authorList>
    </citation>
    <scope>NUCLEOTIDE SEQUENCE</scope>
    <source>
        <strain evidence="1">M34</strain>
    </source>
</reference>
<organism evidence="1 2">
    <name type="scientific">Cadophora malorum</name>
    <dbReference type="NCBI Taxonomy" id="108018"/>
    <lineage>
        <taxon>Eukaryota</taxon>
        <taxon>Fungi</taxon>
        <taxon>Dikarya</taxon>
        <taxon>Ascomycota</taxon>
        <taxon>Pezizomycotina</taxon>
        <taxon>Leotiomycetes</taxon>
        <taxon>Helotiales</taxon>
        <taxon>Ploettnerulaceae</taxon>
        <taxon>Cadophora</taxon>
    </lineage>
</organism>
<gene>
    <name evidence="1" type="ORF">IFR04_011047</name>
</gene>
<evidence type="ECO:0000313" key="1">
    <source>
        <dbReference type="EMBL" id="KAG4415813.1"/>
    </source>
</evidence>
<name>A0A8H7W844_9HELO</name>
<sequence length="650" mass="71848">MKVTGENYYESKFYTMKRFKDFVSLALVVPLVTNVILAKASDSNDIVAIATVVTESHWIGINSKQLTGEAHVGTIGVNTNFLTEDAGQTKWIGKNTQYITKVVQTATVSGTPTTITNFPAIQIIGPVDDDGKPTSSFDFIMAPSLASQIQQLVDTMCSGDPGVDRSCSVDFDPQVQSLLKTGYGTVTERNPGYLASGIVALLSWAIRGLSNRQREVPLLIHVDYDSFSSASYTTIPSSYVMTFTAIPKQTPGARLALPTLTGDDEEDCWTYVGIEIDPMTEDDLSEASDVENLEEPDGFDYLEGPLRTRDMTMIEDVHNSKASSAMLRSTRRAIAGRISLPPTDAHILSKRAKVRYIDKIGTCSTLPVQHRIKRAYAHPKIAMVTAPFKKSARGQEHGLDPAAYCRDFERIQQCERDPKHKTEPTRWAELYKNWISNLLKTNETLIQGKIQKIIETIQANKGRMVDCVYHFKDRPELSAEACPPIPPLPASCVSGSLNPIVTNPSLAPVDTGPVGDRYCVPVDDAKMCTLATVSRYGEEEKLKGSRGLYGFVYDNKCNEIGHSMELKSGVSITSQLPYTVEIEYFDAGGSFTSGYMPMALRYSYAGKVRGEWTDYKNKHLEDCFVTDESPDHSIDRYVNRCPFDCSAAKP</sequence>